<feature type="domain" description="Fibronectin type-III" evidence="4">
    <location>
        <begin position="168"/>
        <end position="262"/>
    </location>
</feature>
<evidence type="ECO:0000256" key="3">
    <source>
        <dbReference type="SAM" id="Phobius"/>
    </source>
</evidence>
<protein>
    <submittedName>
        <fullName evidence="5">(spotted green pufferfish) hypothetical protein</fullName>
    </submittedName>
</protein>
<dbReference type="Gene3D" id="3.40.50.410">
    <property type="entry name" value="von Willebrand factor, type A domain"/>
    <property type="match status" value="1"/>
</dbReference>
<dbReference type="InterPro" id="IPR036465">
    <property type="entry name" value="vWFA_dom_sf"/>
</dbReference>
<reference evidence="5" key="1">
    <citation type="journal article" date="2004" name="Nature">
        <title>Genome duplication in the teleost fish Tetraodon nigroviridis reveals the early vertebrate proto-karyotype.</title>
        <authorList>
            <person name="Jaillon O."/>
            <person name="Aury J.-M."/>
            <person name="Brunet F."/>
            <person name="Petit J.-L."/>
            <person name="Stange-Thomann N."/>
            <person name="Mauceli E."/>
            <person name="Bouneau L."/>
            <person name="Fischer C."/>
            <person name="Ozouf-Costaz C."/>
            <person name="Bernot A."/>
            <person name="Nicaud S."/>
            <person name="Jaffe D."/>
            <person name="Fisher S."/>
            <person name="Lutfalla G."/>
            <person name="Dossat C."/>
            <person name="Segurens B."/>
            <person name="Dasilva C."/>
            <person name="Salanoubat M."/>
            <person name="Levy M."/>
            <person name="Boudet N."/>
            <person name="Castellano S."/>
            <person name="Anthouard V."/>
            <person name="Jubin C."/>
            <person name="Castelli V."/>
            <person name="Katinka M."/>
            <person name="Vacherie B."/>
            <person name="Biemont C."/>
            <person name="Skalli Z."/>
            <person name="Cattolico L."/>
            <person name="Poulain J."/>
            <person name="De Berardinis V."/>
            <person name="Cruaud C."/>
            <person name="Duprat S."/>
            <person name="Brottier P."/>
            <person name="Coutanceau J.-P."/>
            <person name="Gouzy J."/>
            <person name="Parra G."/>
            <person name="Lardier G."/>
            <person name="Chapple C."/>
            <person name="McKernan K.J."/>
            <person name="McEwan P."/>
            <person name="Bosak S."/>
            <person name="Kellis M."/>
            <person name="Volff J.-N."/>
            <person name="Guigo R."/>
            <person name="Zody M.C."/>
            <person name="Mesirov J."/>
            <person name="Lindblad-Toh K."/>
            <person name="Birren B."/>
            <person name="Nusbaum C."/>
            <person name="Kahn D."/>
            <person name="Robinson-Rechavi M."/>
            <person name="Laudet V."/>
            <person name="Schachter V."/>
            <person name="Quetier F."/>
            <person name="Saurin W."/>
            <person name="Scarpelli C."/>
            <person name="Wincker P."/>
            <person name="Lander E.S."/>
            <person name="Weissenbach J."/>
            <person name="Roest Crollius H."/>
        </authorList>
    </citation>
    <scope>NUCLEOTIDE SEQUENCE [LARGE SCALE GENOMIC DNA]</scope>
</reference>
<dbReference type="InterPro" id="IPR003961">
    <property type="entry name" value="FN3_dom"/>
</dbReference>
<dbReference type="Pfam" id="PF00041">
    <property type="entry name" value="fn3"/>
    <property type="match status" value="3"/>
</dbReference>
<dbReference type="PROSITE" id="PS50853">
    <property type="entry name" value="FN3"/>
    <property type="match status" value="4"/>
</dbReference>
<feature type="domain" description="Fibronectin type-III" evidence="4">
    <location>
        <begin position="293"/>
        <end position="381"/>
    </location>
</feature>
<proteinExistence type="predicted"/>
<dbReference type="GO" id="GO:0005201">
    <property type="term" value="F:extracellular matrix structural constituent"/>
    <property type="evidence" value="ECO:0007669"/>
    <property type="project" value="TreeGrafter"/>
</dbReference>
<comment type="subcellular location">
    <subcellularLocation>
        <location evidence="1">Secreted</location>
        <location evidence="1">Extracellular space</location>
    </subcellularLocation>
</comment>
<dbReference type="InterPro" id="IPR013783">
    <property type="entry name" value="Ig-like_fold"/>
</dbReference>
<feature type="domain" description="Fibronectin type-III" evidence="4">
    <location>
        <begin position="572"/>
        <end position="661"/>
    </location>
</feature>
<dbReference type="GO" id="GO:0005576">
    <property type="term" value="C:extracellular region"/>
    <property type="evidence" value="ECO:0007669"/>
    <property type="project" value="UniProtKB-SubCell"/>
</dbReference>
<dbReference type="GO" id="GO:0007160">
    <property type="term" value="P:cell-matrix adhesion"/>
    <property type="evidence" value="ECO:0007669"/>
    <property type="project" value="TreeGrafter"/>
</dbReference>
<keyword evidence="2" id="KW-0677">Repeat</keyword>
<feature type="domain" description="Fibronectin type-III" evidence="4">
    <location>
        <begin position="434"/>
        <end position="519"/>
    </location>
</feature>
<dbReference type="KEGG" id="tng:GSTEN00027286G001"/>
<name>Q4RXU0_TETNG</name>
<dbReference type="GO" id="GO:0007044">
    <property type="term" value="P:cell-substrate junction assembly"/>
    <property type="evidence" value="ECO:0007669"/>
    <property type="project" value="TreeGrafter"/>
</dbReference>
<dbReference type="GO" id="GO:0043394">
    <property type="term" value="F:proteoglycan binding"/>
    <property type="evidence" value="ECO:0007669"/>
    <property type="project" value="TreeGrafter"/>
</dbReference>
<keyword evidence="3" id="KW-1133">Transmembrane helix</keyword>
<dbReference type="AlphaFoldDB" id="Q4RXU0"/>
<dbReference type="SUPFAM" id="SSF49265">
    <property type="entry name" value="Fibronectin type III"/>
    <property type="match status" value="7"/>
</dbReference>
<dbReference type="GO" id="GO:0007399">
    <property type="term" value="P:nervous system development"/>
    <property type="evidence" value="ECO:0007669"/>
    <property type="project" value="TreeGrafter"/>
</dbReference>
<dbReference type="InterPro" id="IPR050991">
    <property type="entry name" value="ECM_Regulatory_Proteins"/>
</dbReference>
<dbReference type="OrthoDB" id="9940467at2759"/>
<dbReference type="Pfam" id="PF00092">
    <property type="entry name" value="VWA"/>
    <property type="match status" value="1"/>
</dbReference>
<evidence type="ECO:0000259" key="4">
    <source>
        <dbReference type="PROSITE" id="PS50853"/>
    </source>
</evidence>
<sequence>MKVLTVDIAGWERSCDEGPGYATGEKVEGSRLWSGAATRQVMKMSIQHYMFKLVPPSRVEFKFTTYLNGTEVVEAVQNLNYKGGNTRTGAGLKFAADNFFNPSSSRNVPKETVPARQRNFTAVELRSGTDYLVTVIAQYPNSVGDSVSAKQKTGEYTASLLNVGSLPGVSSLRLVQAGFFSLSLSWSRPSVPVQGYRLTYGPQGQPAAQLSEKSLAADSTSITLESLQPDTEYVISLYPLFPRNSASPSILNARTRKFTQRDQLCVWENAFQTTVTQSAFVLMFLLVSVRLEAVQQLSVETVSEASVRVRWRGVRGVRAYSLVWGPFTGRQVETVELASDSEVYTLSGLQPDTEYIVTVIPLYEGNAEGPVATARFKIEGRVQTLSFPRSTTSYELTGLQPSTDYIITLYTLYEGREVATPVSTAPREEQPVGKVSNLRVVESLGSTVRLGWTGVAGATQYRIIILNAEVDTEEIQIIPGNQTTLDLRDLAVGVSYGVSVTALVAETEGDPVTVYIKPGSEKYRLLGAKASAFTIDGLQPDEPLVIGVAGVFDQRIGEAVTVSSRTKSNGGTVSGLRVTEVTSQKIRFVWSPFNRATSYKITWRSNNGAGTESTQNVPADVSSFTIDGLQADSSYTVLVSPVVGSREGSPSTLVIKTGGEEQSQLVGGDVTSVDLDQLDSGAQYEVQVMALVQNREGNPVSVRITTPGAVTPSPPLPTTALQVAEVTQNSVRLVWNPLPGVTGYILRWGDELGESFFYRFDICFRLWLYGLTIFALIRYWAGCFCHAACCIHLLSGDRLASGPAISLYCPAHIYKRIRSREFCR</sequence>
<feature type="transmembrane region" description="Helical" evidence="3">
    <location>
        <begin position="766"/>
        <end position="794"/>
    </location>
</feature>
<dbReference type="Gene3D" id="2.60.40.10">
    <property type="entry name" value="Immunoglobulins"/>
    <property type="match status" value="6"/>
</dbReference>
<dbReference type="GO" id="GO:0007507">
    <property type="term" value="P:heart development"/>
    <property type="evidence" value="ECO:0007669"/>
    <property type="project" value="TreeGrafter"/>
</dbReference>
<evidence type="ECO:0000256" key="1">
    <source>
        <dbReference type="ARBA" id="ARBA00004239"/>
    </source>
</evidence>
<keyword evidence="3" id="KW-0472">Membrane</keyword>
<dbReference type="PANTHER" id="PTHR46708:SF2">
    <property type="entry name" value="FIBRONECTIN TYPE-III DOMAIN-CONTAINING PROTEIN"/>
    <property type="match status" value="1"/>
</dbReference>
<keyword evidence="3" id="KW-0812">Transmembrane</keyword>
<accession>Q4RXU0</accession>
<comment type="caution">
    <text evidence="5">The sequence shown here is derived from an EMBL/GenBank/DDBJ whole genome shotgun (WGS) entry which is preliminary data.</text>
</comment>
<gene>
    <name evidence="5" type="ORF">GSTENG00027286001</name>
</gene>
<dbReference type="CDD" id="cd00063">
    <property type="entry name" value="FN3"/>
    <property type="match status" value="4"/>
</dbReference>
<dbReference type="FunFam" id="2.60.40.10:FF:000307">
    <property type="entry name" value="collagen alpha-1(VII) chain isoform X1"/>
    <property type="match status" value="2"/>
</dbReference>
<dbReference type="GO" id="GO:0005178">
    <property type="term" value="F:integrin binding"/>
    <property type="evidence" value="ECO:0007669"/>
    <property type="project" value="TreeGrafter"/>
</dbReference>
<dbReference type="InterPro" id="IPR002035">
    <property type="entry name" value="VWF_A"/>
</dbReference>
<evidence type="ECO:0000313" key="5">
    <source>
        <dbReference type="EMBL" id="CAG06792.1"/>
    </source>
</evidence>
<organism evidence="5">
    <name type="scientific">Tetraodon nigroviridis</name>
    <name type="common">Spotted green pufferfish</name>
    <name type="synonym">Chelonodon nigroviridis</name>
    <dbReference type="NCBI Taxonomy" id="99883"/>
    <lineage>
        <taxon>Eukaryota</taxon>
        <taxon>Metazoa</taxon>
        <taxon>Chordata</taxon>
        <taxon>Craniata</taxon>
        <taxon>Vertebrata</taxon>
        <taxon>Euteleostomi</taxon>
        <taxon>Actinopterygii</taxon>
        <taxon>Neopterygii</taxon>
        <taxon>Teleostei</taxon>
        <taxon>Neoteleostei</taxon>
        <taxon>Acanthomorphata</taxon>
        <taxon>Eupercaria</taxon>
        <taxon>Tetraodontiformes</taxon>
        <taxon>Tetradontoidea</taxon>
        <taxon>Tetraodontidae</taxon>
        <taxon>Tetraodon</taxon>
    </lineage>
</organism>
<evidence type="ECO:0000256" key="2">
    <source>
        <dbReference type="ARBA" id="ARBA00022737"/>
    </source>
</evidence>
<dbReference type="SMART" id="SM00060">
    <property type="entry name" value="FN3"/>
    <property type="match status" value="6"/>
</dbReference>
<dbReference type="SUPFAM" id="SSF53300">
    <property type="entry name" value="vWA-like"/>
    <property type="match status" value="1"/>
</dbReference>
<reference evidence="5" key="2">
    <citation type="submission" date="2004-02" db="EMBL/GenBank/DDBJ databases">
        <authorList>
            <consortium name="Genoscope"/>
            <consortium name="Whitehead Institute Centre for Genome Research"/>
        </authorList>
    </citation>
    <scope>NUCLEOTIDE SEQUENCE</scope>
</reference>
<dbReference type="EMBL" id="CAAE01014979">
    <property type="protein sequence ID" value="CAG06792.1"/>
    <property type="molecule type" value="Genomic_DNA"/>
</dbReference>
<dbReference type="InterPro" id="IPR036116">
    <property type="entry name" value="FN3_sf"/>
</dbReference>
<dbReference type="PANTHER" id="PTHR46708">
    <property type="entry name" value="TENASCIN"/>
    <property type="match status" value="1"/>
</dbReference>